<dbReference type="InterPro" id="IPR006385">
    <property type="entry name" value="HAD_hydro_SerB1"/>
</dbReference>
<dbReference type="PANTHER" id="PTHR43344:SF13">
    <property type="entry name" value="PHOSPHATASE RV3661-RELATED"/>
    <property type="match status" value="1"/>
</dbReference>
<reference evidence="4" key="1">
    <citation type="submission" date="2022-08" db="EMBL/GenBank/DDBJ databases">
        <title>Catabolic pathway analysis in culturable SAR92 clade bacteria reveals their overlooked roles in DMSP degradation in coastal seas.</title>
        <authorList>
            <person name="He X."/>
            <person name="Zhang X."/>
            <person name="Zhang Y."/>
        </authorList>
    </citation>
    <scope>NUCLEOTIDE SEQUENCE</scope>
    <source>
        <strain evidence="4">H455</strain>
    </source>
</reference>
<dbReference type="Gene3D" id="1.20.1440.100">
    <property type="entry name" value="SG protein - dephosphorylation function"/>
    <property type="match status" value="1"/>
</dbReference>
<evidence type="ECO:0000313" key="4">
    <source>
        <dbReference type="EMBL" id="UVW35288.1"/>
    </source>
</evidence>
<dbReference type="InterPro" id="IPR036412">
    <property type="entry name" value="HAD-like_sf"/>
</dbReference>
<dbReference type="NCBIfam" id="TIGR01490">
    <property type="entry name" value="HAD-SF-IB-hyp1"/>
    <property type="match status" value="1"/>
</dbReference>
<evidence type="ECO:0000256" key="1">
    <source>
        <dbReference type="ARBA" id="ARBA00022723"/>
    </source>
</evidence>
<dbReference type="InterPro" id="IPR023214">
    <property type="entry name" value="HAD_sf"/>
</dbReference>
<dbReference type="Pfam" id="PF12710">
    <property type="entry name" value="HAD"/>
    <property type="match status" value="1"/>
</dbReference>
<dbReference type="PANTHER" id="PTHR43344">
    <property type="entry name" value="PHOSPHOSERINE PHOSPHATASE"/>
    <property type="match status" value="1"/>
</dbReference>
<dbReference type="InterPro" id="IPR050582">
    <property type="entry name" value="HAD-like_SerB"/>
</dbReference>
<dbReference type="CDD" id="cd02612">
    <property type="entry name" value="HAD_PGPPase"/>
    <property type="match status" value="1"/>
</dbReference>
<dbReference type="Gene3D" id="3.40.50.1000">
    <property type="entry name" value="HAD superfamily/HAD-like"/>
    <property type="match status" value="1"/>
</dbReference>
<dbReference type="EMBL" id="CP103416">
    <property type="protein sequence ID" value="UVW35288.1"/>
    <property type="molecule type" value="Genomic_DNA"/>
</dbReference>
<keyword evidence="3" id="KW-0460">Magnesium</keyword>
<dbReference type="GO" id="GO:0016787">
    <property type="term" value="F:hydrolase activity"/>
    <property type="evidence" value="ECO:0007669"/>
    <property type="project" value="UniProtKB-KW"/>
</dbReference>
<gene>
    <name evidence="4" type="ORF">NYF23_01460</name>
</gene>
<dbReference type="Proteomes" id="UP001059934">
    <property type="component" value="Chromosome"/>
</dbReference>
<dbReference type="SUPFAM" id="SSF56784">
    <property type="entry name" value="HAD-like"/>
    <property type="match status" value="1"/>
</dbReference>
<protein>
    <submittedName>
        <fullName evidence="4">HAD-IB family hydrolase</fullName>
    </submittedName>
</protein>
<evidence type="ECO:0000256" key="2">
    <source>
        <dbReference type="ARBA" id="ARBA00022801"/>
    </source>
</evidence>
<keyword evidence="1" id="KW-0479">Metal-binding</keyword>
<dbReference type="NCBIfam" id="TIGR01488">
    <property type="entry name" value="HAD-SF-IB"/>
    <property type="match status" value="1"/>
</dbReference>
<evidence type="ECO:0000313" key="5">
    <source>
        <dbReference type="Proteomes" id="UP001059934"/>
    </source>
</evidence>
<sequence length="218" mass="24500">MALAIFDLDNTLISGDSDHSWGEFLVSEQLVDAQQFKKTNDQFYADYVAGSLDIFAYLEFSLQPLTEMSMAELDELHKRFMQQVIAPMQLAKAKALLQQHRDAGDRLLIITSTNRFIVEPICHSLGVTEILATDAQIVDGRYSGKIEGVPTYQEGKVVRLNAWLAEQSETLEGSWFYSDSINDLPLLLEVDHAVAVDPCPALQEIAAQKHWQIISLRD</sequence>
<name>A0ABY5TN57_9GAMM</name>
<keyword evidence="2 4" id="KW-0378">Hydrolase</keyword>
<keyword evidence="5" id="KW-1185">Reference proteome</keyword>
<proteinExistence type="predicted"/>
<evidence type="ECO:0000256" key="3">
    <source>
        <dbReference type="ARBA" id="ARBA00022842"/>
    </source>
</evidence>
<organism evidence="4 5">
    <name type="scientific">SAR92 clade bacterium H455</name>
    <dbReference type="NCBI Taxonomy" id="2974818"/>
    <lineage>
        <taxon>Bacteria</taxon>
        <taxon>Pseudomonadati</taxon>
        <taxon>Pseudomonadota</taxon>
        <taxon>Gammaproteobacteria</taxon>
        <taxon>Cellvibrionales</taxon>
        <taxon>Porticoccaceae</taxon>
        <taxon>SAR92 clade</taxon>
    </lineage>
</organism>
<accession>A0ABY5TN57</accession>